<dbReference type="GO" id="GO:0016787">
    <property type="term" value="F:hydrolase activity"/>
    <property type="evidence" value="ECO:0007669"/>
    <property type="project" value="InterPro"/>
</dbReference>
<evidence type="ECO:0000259" key="1">
    <source>
        <dbReference type="Pfam" id="PF01738"/>
    </source>
</evidence>
<dbReference type="PANTHER" id="PTHR17630">
    <property type="entry name" value="DIENELACTONE HYDROLASE"/>
    <property type="match status" value="1"/>
</dbReference>
<dbReference type="Pfam" id="PF01738">
    <property type="entry name" value="DLH"/>
    <property type="match status" value="1"/>
</dbReference>
<evidence type="ECO:0000313" key="3">
    <source>
        <dbReference type="Proteomes" id="UP000772434"/>
    </source>
</evidence>
<accession>A0A9P5U9Y7</accession>
<dbReference type="EMBL" id="JADNRY010000032">
    <property type="protein sequence ID" value="KAF9071477.1"/>
    <property type="molecule type" value="Genomic_DNA"/>
</dbReference>
<name>A0A9P5U9Y7_9AGAR</name>
<dbReference type="InterPro" id="IPR002925">
    <property type="entry name" value="Dienelactn_hydro"/>
</dbReference>
<keyword evidence="3" id="KW-1185">Reference proteome</keyword>
<feature type="domain" description="Dienelactone hydrolase" evidence="1">
    <location>
        <begin position="56"/>
        <end position="254"/>
    </location>
</feature>
<dbReference type="OrthoDB" id="1393670at2759"/>
<organism evidence="2 3">
    <name type="scientific">Rhodocollybia butyracea</name>
    <dbReference type="NCBI Taxonomy" id="206335"/>
    <lineage>
        <taxon>Eukaryota</taxon>
        <taxon>Fungi</taxon>
        <taxon>Dikarya</taxon>
        <taxon>Basidiomycota</taxon>
        <taxon>Agaricomycotina</taxon>
        <taxon>Agaricomycetes</taxon>
        <taxon>Agaricomycetidae</taxon>
        <taxon>Agaricales</taxon>
        <taxon>Marasmiineae</taxon>
        <taxon>Omphalotaceae</taxon>
        <taxon>Rhodocollybia</taxon>
    </lineage>
</organism>
<evidence type="ECO:0000313" key="2">
    <source>
        <dbReference type="EMBL" id="KAF9071477.1"/>
    </source>
</evidence>
<dbReference type="AlphaFoldDB" id="A0A9P5U9Y7"/>
<dbReference type="SUPFAM" id="SSF53474">
    <property type="entry name" value="alpha/beta-Hydrolases"/>
    <property type="match status" value="1"/>
</dbReference>
<dbReference type="Gene3D" id="3.40.50.1820">
    <property type="entry name" value="alpha/beta hydrolase"/>
    <property type="match status" value="1"/>
</dbReference>
<sequence>MSTTNRVLAGPPGDCCYTSFRHEGAPVGKKITIAGYPTYFVEPPKDKIPPGGLGSRVLIFLADVWGAFYQNNMLVQDFFAQNGFTVLGLDFFLGDPVYLHLDEPGFDRLKWNESMHALTRDILPKWWAAVKEQYGNEAKYCVSGYCFGARYTMDLSADDAVVAAALAHPAFLNEDHFRNIKKPLMLSCAEVDHTFGLESRRIAEDILVARKTQYFFQVFSGVEHSFASRADPSSPDIRWAKEQSAHGISLWFHRFLDEKFAAEDKKTRM</sequence>
<gene>
    <name evidence="2" type="ORF">BDP27DRAFT_1322203</name>
</gene>
<dbReference type="InterPro" id="IPR029058">
    <property type="entry name" value="AB_hydrolase_fold"/>
</dbReference>
<comment type="caution">
    <text evidence="2">The sequence shown here is derived from an EMBL/GenBank/DDBJ whole genome shotgun (WGS) entry which is preliminary data.</text>
</comment>
<dbReference type="Proteomes" id="UP000772434">
    <property type="component" value="Unassembled WGS sequence"/>
</dbReference>
<reference evidence="2" key="1">
    <citation type="submission" date="2020-11" db="EMBL/GenBank/DDBJ databases">
        <authorList>
            <consortium name="DOE Joint Genome Institute"/>
            <person name="Ahrendt S."/>
            <person name="Riley R."/>
            <person name="Andreopoulos W."/>
            <person name="Labutti K."/>
            <person name="Pangilinan J."/>
            <person name="Ruiz-Duenas F.J."/>
            <person name="Barrasa J.M."/>
            <person name="Sanchez-Garcia M."/>
            <person name="Camarero S."/>
            <person name="Miyauchi S."/>
            <person name="Serrano A."/>
            <person name="Linde D."/>
            <person name="Babiker R."/>
            <person name="Drula E."/>
            <person name="Ayuso-Fernandez I."/>
            <person name="Pacheco R."/>
            <person name="Padilla G."/>
            <person name="Ferreira P."/>
            <person name="Barriuso J."/>
            <person name="Kellner H."/>
            <person name="Castanera R."/>
            <person name="Alfaro M."/>
            <person name="Ramirez L."/>
            <person name="Pisabarro A.G."/>
            <person name="Kuo A."/>
            <person name="Tritt A."/>
            <person name="Lipzen A."/>
            <person name="He G."/>
            <person name="Yan M."/>
            <person name="Ng V."/>
            <person name="Cullen D."/>
            <person name="Martin F."/>
            <person name="Rosso M.-N."/>
            <person name="Henrissat B."/>
            <person name="Hibbett D."/>
            <person name="Martinez A.T."/>
            <person name="Grigoriev I.V."/>
        </authorList>
    </citation>
    <scope>NUCLEOTIDE SEQUENCE</scope>
    <source>
        <strain evidence="2">AH 40177</strain>
    </source>
</reference>
<proteinExistence type="predicted"/>
<dbReference type="PANTHER" id="PTHR17630:SF44">
    <property type="entry name" value="PROTEIN AIM2"/>
    <property type="match status" value="1"/>
</dbReference>
<protein>
    <submittedName>
        <fullName evidence="2">Alpha/beta-hydrolase</fullName>
    </submittedName>
</protein>